<gene>
    <name evidence="1" type="ORF">QYM36_014139</name>
</gene>
<dbReference type="PANTHER" id="PTHR37984:SF5">
    <property type="entry name" value="PROTEIN NYNRIN-LIKE"/>
    <property type="match status" value="1"/>
</dbReference>
<dbReference type="PANTHER" id="PTHR37984">
    <property type="entry name" value="PROTEIN CBG26694"/>
    <property type="match status" value="1"/>
</dbReference>
<evidence type="ECO:0000313" key="1">
    <source>
        <dbReference type="EMBL" id="KAK2708422.1"/>
    </source>
</evidence>
<dbReference type="InterPro" id="IPR050951">
    <property type="entry name" value="Retrovirus_Pol_polyprotein"/>
</dbReference>
<name>A0AA88HMR2_ARTSF</name>
<sequence length="115" mass="12860">MIKAVKNMPDIKPQIMNEFSELFSKNLGKVKGVKTHLNLKPDAKPKFFKARVVPLAIREKVELEFNRLVKIGVLEKISALFIRRLPGSGGRTGAVKARCRLFDVGTLELVGVGFR</sequence>
<organism evidence="1 2">
    <name type="scientific">Artemia franciscana</name>
    <name type="common">Brine shrimp</name>
    <name type="synonym">Artemia sanfranciscana</name>
    <dbReference type="NCBI Taxonomy" id="6661"/>
    <lineage>
        <taxon>Eukaryota</taxon>
        <taxon>Metazoa</taxon>
        <taxon>Ecdysozoa</taxon>
        <taxon>Arthropoda</taxon>
        <taxon>Crustacea</taxon>
        <taxon>Branchiopoda</taxon>
        <taxon>Anostraca</taxon>
        <taxon>Artemiidae</taxon>
        <taxon>Artemia</taxon>
    </lineage>
</organism>
<evidence type="ECO:0000313" key="2">
    <source>
        <dbReference type="Proteomes" id="UP001187531"/>
    </source>
</evidence>
<dbReference type="AlphaFoldDB" id="A0AA88HMR2"/>
<proteinExistence type="predicted"/>
<comment type="caution">
    <text evidence="1">The sequence shown here is derived from an EMBL/GenBank/DDBJ whole genome shotgun (WGS) entry which is preliminary data.</text>
</comment>
<protein>
    <submittedName>
        <fullName evidence="1">Uncharacterized protein</fullName>
    </submittedName>
</protein>
<reference evidence="1" key="1">
    <citation type="submission" date="2023-07" db="EMBL/GenBank/DDBJ databases">
        <title>Chromosome-level genome assembly of Artemia franciscana.</title>
        <authorList>
            <person name="Jo E."/>
        </authorList>
    </citation>
    <scope>NUCLEOTIDE SEQUENCE</scope>
    <source>
        <tissue evidence="1">Whole body</tissue>
    </source>
</reference>
<dbReference type="Proteomes" id="UP001187531">
    <property type="component" value="Unassembled WGS sequence"/>
</dbReference>
<accession>A0AA88HMR2</accession>
<dbReference type="EMBL" id="JAVRJZ010000018">
    <property type="protein sequence ID" value="KAK2708422.1"/>
    <property type="molecule type" value="Genomic_DNA"/>
</dbReference>
<keyword evidence="2" id="KW-1185">Reference proteome</keyword>